<evidence type="ECO:0000256" key="2">
    <source>
        <dbReference type="ARBA" id="ARBA00022618"/>
    </source>
</evidence>
<dbReference type="PIRSF" id="PIRSF001771">
    <property type="entry name" value="Cyclin_A_B_D_E"/>
    <property type="match status" value="1"/>
</dbReference>
<proteinExistence type="inferred from homology"/>
<dbReference type="InterPro" id="IPR036915">
    <property type="entry name" value="Cyclin-like_sf"/>
</dbReference>
<dbReference type="InterPro" id="IPR039361">
    <property type="entry name" value="Cyclin"/>
</dbReference>
<dbReference type="GO" id="GO:0051301">
    <property type="term" value="P:cell division"/>
    <property type="evidence" value="ECO:0007669"/>
    <property type="project" value="UniProtKB-KW"/>
</dbReference>
<feature type="region of interest" description="Disordered" evidence="6">
    <location>
        <begin position="1"/>
        <end position="67"/>
    </location>
</feature>
<reference evidence="10" key="1">
    <citation type="journal article" date="2019" name="Plant Biotechnol. J.">
        <title>Genome sequencing of the Australian wild diploid species Gossypium australe highlights disease resistance and delayed gland morphogenesis.</title>
        <authorList>
            <person name="Cai Y."/>
            <person name="Cai X."/>
            <person name="Wang Q."/>
            <person name="Wang P."/>
            <person name="Zhang Y."/>
            <person name="Cai C."/>
            <person name="Xu Y."/>
            <person name="Wang K."/>
            <person name="Zhou Z."/>
            <person name="Wang C."/>
            <person name="Geng S."/>
            <person name="Li B."/>
            <person name="Dong Q."/>
            <person name="Hou Y."/>
            <person name="Wang H."/>
            <person name="Ai P."/>
            <person name="Liu Z."/>
            <person name="Yi F."/>
            <person name="Sun M."/>
            <person name="An G."/>
            <person name="Cheng J."/>
            <person name="Zhang Y."/>
            <person name="Shi Q."/>
            <person name="Xie Y."/>
            <person name="Shi X."/>
            <person name="Chang Y."/>
            <person name="Huang F."/>
            <person name="Chen Y."/>
            <person name="Hong S."/>
            <person name="Mi L."/>
            <person name="Sun Q."/>
            <person name="Zhang L."/>
            <person name="Zhou B."/>
            <person name="Peng R."/>
            <person name="Zhang X."/>
            <person name="Liu F."/>
        </authorList>
    </citation>
    <scope>NUCLEOTIDE SEQUENCE [LARGE SCALE GENOMIC DNA]</scope>
    <source>
        <strain evidence="10">cv. PA1801</strain>
    </source>
</reference>
<dbReference type="InterPro" id="IPR004367">
    <property type="entry name" value="Cyclin_C-dom"/>
</dbReference>
<dbReference type="SMART" id="SM01332">
    <property type="entry name" value="Cyclin_C"/>
    <property type="match status" value="1"/>
</dbReference>
<keyword evidence="10" id="KW-1185">Reference proteome</keyword>
<sequence length="515" mass="57690">MSSRNRRLASSSSSSTAKKPSITGNQSKKMGAAKTQFSKKRVALSDITNQGNGFPSGSRAMATHSKPMVPCTSKVAKKKETSTLPTTPSLESFNGVSCIHTICTRDDHPTKVSALPLPSSMDISPCRSPCASVSLDETMSTCDSLESPKFEYLENGDVSAIESIETKANDNLYISELTQKEGKISKTNIHLDMGPNDDAFVVDVSSTDPQFFSPSVHVIYKNSLASEAKKRLSTDFMDMVQKDINANMRAILIDWLVEVSYGRLQNTRAVYVIQEITLSSYCFRDIFVTEEYRLVPETLFLTVNYIDRYLSGNSINRQQLQLLGVACMMIASLFHVSKYEEVSAPQVEEFCYVTDNTYCKDEILQMESSVLNYLKFEMTVPTTKFFLRQFVCAAEMINQVQLLQFECLANYIAELSLLEYTMLHYAPSLIAASAAFLARFILSPSRKPWDSVLGHYTLYQPSDFGNCVKALHHLYRNGGGANLPAIREKYSQHKYKFVAKKYCPASIPEEFFQDV</sequence>
<feature type="compositionally biased region" description="Polar residues" evidence="6">
    <location>
        <begin position="16"/>
        <end position="28"/>
    </location>
</feature>
<dbReference type="GO" id="GO:0016538">
    <property type="term" value="F:cyclin-dependent protein serine/threonine kinase regulator activity"/>
    <property type="evidence" value="ECO:0007669"/>
    <property type="project" value="InterPro"/>
</dbReference>
<keyword evidence="3 5" id="KW-0195">Cyclin</keyword>
<feature type="domain" description="Cyclin-like" evidence="7">
    <location>
        <begin position="288"/>
        <end position="372"/>
    </location>
</feature>
<dbReference type="Pfam" id="PF02984">
    <property type="entry name" value="Cyclin_C"/>
    <property type="match status" value="1"/>
</dbReference>
<evidence type="ECO:0000259" key="7">
    <source>
        <dbReference type="SMART" id="SM00385"/>
    </source>
</evidence>
<dbReference type="CDD" id="cd20506">
    <property type="entry name" value="CYCLIN_AtCycA-like_rpt2"/>
    <property type="match status" value="1"/>
</dbReference>
<comment type="similarity">
    <text evidence="1">Belongs to the cyclin family. Cyclin AB subfamily.</text>
</comment>
<evidence type="ECO:0000256" key="6">
    <source>
        <dbReference type="SAM" id="MobiDB-lite"/>
    </source>
</evidence>
<feature type="domain" description="Cyclin C-terminal" evidence="8">
    <location>
        <begin position="381"/>
        <end position="504"/>
    </location>
</feature>
<evidence type="ECO:0000259" key="8">
    <source>
        <dbReference type="SMART" id="SM01332"/>
    </source>
</evidence>
<evidence type="ECO:0000256" key="3">
    <source>
        <dbReference type="ARBA" id="ARBA00023127"/>
    </source>
</evidence>
<dbReference type="OrthoDB" id="5590282at2759"/>
<keyword evidence="4" id="KW-0131">Cell cycle</keyword>
<evidence type="ECO:0000313" key="10">
    <source>
        <dbReference type="Proteomes" id="UP000325315"/>
    </source>
</evidence>
<dbReference type="AlphaFoldDB" id="A0A5B6W535"/>
<dbReference type="InterPro" id="IPR006671">
    <property type="entry name" value="Cyclin_N"/>
</dbReference>
<dbReference type="SMART" id="SM00385">
    <property type="entry name" value="CYCLIN"/>
    <property type="match status" value="2"/>
</dbReference>
<dbReference type="SUPFAM" id="SSF47954">
    <property type="entry name" value="Cyclin-like"/>
    <property type="match status" value="2"/>
</dbReference>
<evidence type="ECO:0000256" key="4">
    <source>
        <dbReference type="ARBA" id="ARBA00023306"/>
    </source>
</evidence>
<name>A0A5B6W535_9ROSI</name>
<comment type="caution">
    <text evidence="9">The sequence shown here is derived from an EMBL/GenBank/DDBJ whole genome shotgun (WGS) entry which is preliminary data.</text>
</comment>
<dbReference type="Proteomes" id="UP000325315">
    <property type="component" value="Unassembled WGS sequence"/>
</dbReference>
<dbReference type="EMBL" id="SMMG02000004">
    <property type="protein sequence ID" value="KAA3476790.1"/>
    <property type="molecule type" value="Genomic_DNA"/>
</dbReference>
<dbReference type="InterPro" id="IPR013763">
    <property type="entry name" value="Cyclin-like_dom"/>
</dbReference>
<keyword evidence="2" id="KW-0132">Cell division</keyword>
<feature type="domain" description="Cyclin-like" evidence="7">
    <location>
        <begin position="385"/>
        <end position="473"/>
    </location>
</feature>
<evidence type="ECO:0000256" key="1">
    <source>
        <dbReference type="ARBA" id="ARBA00006955"/>
    </source>
</evidence>
<dbReference type="Gene3D" id="1.10.472.10">
    <property type="entry name" value="Cyclin-like"/>
    <property type="match status" value="2"/>
</dbReference>
<dbReference type="PANTHER" id="PTHR10177">
    <property type="entry name" value="CYCLINS"/>
    <property type="match status" value="1"/>
</dbReference>
<organism evidence="9 10">
    <name type="scientific">Gossypium australe</name>
    <dbReference type="NCBI Taxonomy" id="47621"/>
    <lineage>
        <taxon>Eukaryota</taxon>
        <taxon>Viridiplantae</taxon>
        <taxon>Streptophyta</taxon>
        <taxon>Embryophyta</taxon>
        <taxon>Tracheophyta</taxon>
        <taxon>Spermatophyta</taxon>
        <taxon>Magnoliopsida</taxon>
        <taxon>eudicotyledons</taxon>
        <taxon>Gunneridae</taxon>
        <taxon>Pentapetalae</taxon>
        <taxon>rosids</taxon>
        <taxon>malvids</taxon>
        <taxon>Malvales</taxon>
        <taxon>Malvaceae</taxon>
        <taxon>Malvoideae</taxon>
        <taxon>Gossypium</taxon>
    </lineage>
</organism>
<dbReference type="InterPro" id="IPR046965">
    <property type="entry name" value="Cyclin_A/B-like"/>
</dbReference>
<feature type="compositionally biased region" description="Polar residues" evidence="6">
    <location>
        <begin position="46"/>
        <end position="55"/>
    </location>
</feature>
<gene>
    <name evidence="9" type="ORF">EPI10_010736</name>
</gene>
<protein>
    <submittedName>
        <fullName evidence="9">Cyclin-A1-4-like</fullName>
    </submittedName>
</protein>
<dbReference type="FunFam" id="1.10.472.10:FF:000013">
    <property type="entry name" value="Cyclin A1"/>
    <property type="match status" value="1"/>
</dbReference>
<evidence type="ECO:0000313" key="9">
    <source>
        <dbReference type="EMBL" id="KAA3476790.1"/>
    </source>
</evidence>
<dbReference type="GO" id="GO:0044772">
    <property type="term" value="P:mitotic cell cycle phase transition"/>
    <property type="evidence" value="ECO:0007669"/>
    <property type="project" value="InterPro"/>
</dbReference>
<dbReference type="Pfam" id="PF00134">
    <property type="entry name" value="Cyclin_N"/>
    <property type="match status" value="2"/>
</dbReference>
<accession>A0A5B6W535</accession>
<evidence type="ECO:0000256" key="5">
    <source>
        <dbReference type="RuleBase" id="RU000383"/>
    </source>
</evidence>